<dbReference type="EMBL" id="CAICTM010000171">
    <property type="protein sequence ID" value="CAB9503628.1"/>
    <property type="molecule type" value="Genomic_DNA"/>
</dbReference>
<comment type="caution">
    <text evidence="1">The sequence shown here is derived from an EMBL/GenBank/DDBJ whole genome shotgun (WGS) entry which is preliminary data.</text>
</comment>
<dbReference type="Proteomes" id="UP001153069">
    <property type="component" value="Unassembled WGS sequence"/>
</dbReference>
<reference evidence="1" key="1">
    <citation type="submission" date="2020-06" db="EMBL/GenBank/DDBJ databases">
        <authorList>
            <consortium name="Plant Systems Biology data submission"/>
        </authorList>
    </citation>
    <scope>NUCLEOTIDE SEQUENCE</scope>
    <source>
        <strain evidence="1">D6</strain>
    </source>
</reference>
<organism evidence="1 2">
    <name type="scientific">Seminavis robusta</name>
    <dbReference type="NCBI Taxonomy" id="568900"/>
    <lineage>
        <taxon>Eukaryota</taxon>
        <taxon>Sar</taxon>
        <taxon>Stramenopiles</taxon>
        <taxon>Ochrophyta</taxon>
        <taxon>Bacillariophyta</taxon>
        <taxon>Bacillariophyceae</taxon>
        <taxon>Bacillariophycidae</taxon>
        <taxon>Naviculales</taxon>
        <taxon>Naviculaceae</taxon>
        <taxon>Seminavis</taxon>
    </lineage>
</organism>
<evidence type="ECO:0000313" key="2">
    <source>
        <dbReference type="Proteomes" id="UP001153069"/>
    </source>
</evidence>
<proteinExistence type="predicted"/>
<evidence type="ECO:0000313" key="1">
    <source>
        <dbReference type="EMBL" id="CAB9503628.1"/>
    </source>
</evidence>
<dbReference type="AlphaFoldDB" id="A0A9N8DIJ7"/>
<protein>
    <submittedName>
        <fullName evidence="1">Uncharacterized protein</fullName>
    </submittedName>
</protein>
<keyword evidence="2" id="KW-1185">Reference proteome</keyword>
<sequence length="298" mass="31397">MNDNLQTIATNLRRKLGTRELDGFESQVVVVEVPICLGWNKDTATGSITMPNKLFTSAEDAIEFLRASLEHHEGVPLEIVAVGTKGECSAEFDVTPIPDEPELVAVAKRFIVSMDSTSPMVTCGFTGASSITADGKTLLLSADPGAAGVVPTNFFYNVEDNCATIVQVNVQISSNEFDEKKSAFLAEVFSPQGYGQADLFVAAASCKSETRASDGSFCHAPSGVQERVYDIVVSATDSAGLVGSTSCHVVVAPDMPSGKSSVRGIGDNAAMKKLVAKAAAAKKYKVESLSMSVEIAQK</sequence>
<name>A0A9N8DIJ7_9STRA</name>
<dbReference type="OrthoDB" id="49435at2759"/>
<accession>A0A9N8DIJ7</accession>
<gene>
    <name evidence="1" type="ORF">SEMRO_172_G075860.1</name>
</gene>